<dbReference type="GO" id="GO:0035523">
    <property type="term" value="P:protein K29-linked deubiquitination"/>
    <property type="evidence" value="ECO:0007669"/>
    <property type="project" value="TreeGrafter"/>
</dbReference>
<evidence type="ECO:0000313" key="11">
    <source>
        <dbReference type="RefSeq" id="XP_057393541.1"/>
    </source>
</evidence>
<dbReference type="RefSeq" id="XP_057393541.1">
    <property type="nucleotide sequence ID" value="XM_057537558.1"/>
</dbReference>
<dbReference type="PANTHER" id="PTHR12419:SF13">
    <property type="entry name" value="OTU DOMAIN-CONTAINING PROTEIN 6A"/>
    <property type="match status" value="1"/>
</dbReference>
<feature type="region of interest" description="Disordered" evidence="7">
    <location>
        <begin position="55"/>
        <end position="102"/>
    </location>
</feature>
<dbReference type="AlphaFoldDB" id="A0A384ACF0"/>
<protein>
    <recommendedName>
        <fullName evidence="2">ubiquitinyl hydrolase 1</fullName>
        <ecNumber evidence="2">3.4.19.12</ecNumber>
    </recommendedName>
</protein>
<evidence type="ECO:0000256" key="3">
    <source>
        <dbReference type="ARBA" id="ARBA00022670"/>
    </source>
</evidence>
<dbReference type="RefSeq" id="XP_057394521.1">
    <property type="nucleotide sequence ID" value="XM_057538538.1"/>
</dbReference>
<feature type="region of interest" description="Disordered" evidence="7">
    <location>
        <begin position="1"/>
        <end position="41"/>
    </location>
</feature>
<organism evidence="9 10">
    <name type="scientific">Balaenoptera acutorostrata</name>
    <name type="common">Common minke whale</name>
    <name type="synonym">Balaena rostrata</name>
    <dbReference type="NCBI Taxonomy" id="9767"/>
    <lineage>
        <taxon>Eukaryota</taxon>
        <taxon>Metazoa</taxon>
        <taxon>Chordata</taxon>
        <taxon>Craniata</taxon>
        <taxon>Vertebrata</taxon>
        <taxon>Euteleostomi</taxon>
        <taxon>Mammalia</taxon>
        <taxon>Eutheria</taxon>
        <taxon>Laurasiatheria</taxon>
        <taxon>Artiodactyla</taxon>
        <taxon>Whippomorpha</taxon>
        <taxon>Cetacea</taxon>
        <taxon>Mysticeti</taxon>
        <taxon>Balaenopteridae</taxon>
        <taxon>Balaenoptera</taxon>
    </lineage>
</organism>
<evidence type="ECO:0000259" key="8">
    <source>
        <dbReference type="PROSITE" id="PS50802"/>
    </source>
</evidence>
<dbReference type="InterPro" id="IPR038765">
    <property type="entry name" value="Papain-like_cys_pep_sf"/>
</dbReference>
<dbReference type="InterPro" id="IPR050704">
    <property type="entry name" value="Peptidase_C85-like"/>
</dbReference>
<dbReference type="KEGG" id="bacu:103008565"/>
<dbReference type="Proteomes" id="UP001652580">
    <property type="component" value="Chromosome X"/>
</dbReference>
<dbReference type="GO" id="GO:1990168">
    <property type="term" value="P:protein K33-linked deubiquitination"/>
    <property type="evidence" value="ECO:0007669"/>
    <property type="project" value="TreeGrafter"/>
</dbReference>
<dbReference type="FunFam" id="3.90.70.80:FF:000003">
    <property type="entry name" value="OTU domain-containing protein 6B"/>
    <property type="match status" value="1"/>
</dbReference>
<accession>A0A384ACF0</accession>
<dbReference type="InterPro" id="IPR049772">
    <property type="entry name" value="OTU_OTUD6"/>
</dbReference>
<evidence type="ECO:0000313" key="9">
    <source>
        <dbReference type="Proteomes" id="UP001652580"/>
    </source>
</evidence>
<feature type="compositionally biased region" description="Basic and acidic residues" evidence="7">
    <location>
        <begin position="1"/>
        <end position="22"/>
    </location>
</feature>
<gene>
    <name evidence="10" type="primary">LOC103008565</name>
    <name evidence="11" type="synonym">LOC130706226</name>
    <name evidence="12" type="synonym">OTUD6A</name>
</gene>
<dbReference type="InterPro" id="IPR003323">
    <property type="entry name" value="OTU_dom"/>
</dbReference>
<name>A0A384ACF0_BALAC</name>
<evidence type="ECO:0000256" key="1">
    <source>
        <dbReference type="ARBA" id="ARBA00000707"/>
    </source>
</evidence>
<keyword evidence="4" id="KW-0833">Ubl conjugation pathway</keyword>
<sequence>MGDSQREHQQVIRRHDREKTELQAHIQDTKSSVPETDEEGREQLLLDVARLEAEMEQKHQQELEKFQESFPDNSNRDSVTEDLPKVDLKNEPPDLSKAQRGCERKVAREGESQERVAEAEMEHLASFRHDEEMELSAILRARNLEMQGIPADGHCMYRAIQHQLLSYVTVDCLRRLTAEYMRNHVDDFLPFFSNPEAGIAGSRDDFLRYCDDIVLRALWGGQLELRALSHVLQTPIEVIQANSPAVIMGEEYTKKPITLVYHRYSYSCGEHYSSVKPLGAGSARSVARRLF</sequence>
<feature type="compositionally biased region" description="Basic and acidic residues" evidence="7">
    <location>
        <begin position="55"/>
        <end position="67"/>
    </location>
</feature>
<keyword evidence="3" id="KW-0645">Protease</keyword>
<dbReference type="PANTHER" id="PTHR12419">
    <property type="entry name" value="OTU DOMAIN CONTAINING PROTEIN"/>
    <property type="match status" value="1"/>
</dbReference>
<dbReference type="Gene3D" id="3.90.70.80">
    <property type="match status" value="1"/>
</dbReference>
<evidence type="ECO:0000256" key="4">
    <source>
        <dbReference type="ARBA" id="ARBA00022786"/>
    </source>
</evidence>
<evidence type="ECO:0000256" key="2">
    <source>
        <dbReference type="ARBA" id="ARBA00012759"/>
    </source>
</evidence>
<evidence type="ECO:0000256" key="5">
    <source>
        <dbReference type="ARBA" id="ARBA00022801"/>
    </source>
</evidence>
<dbReference type="EC" id="3.4.19.12" evidence="2"/>
<feature type="domain" description="OTU" evidence="8">
    <location>
        <begin position="144"/>
        <end position="278"/>
    </location>
</feature>
<evidence type="ECO:0000313" key="10">
    <source>
        <dbReference type="RefSeq" id="XP_007185020.1"/>
    </source>
</evidence>
<reference evidence="10 11" key="1">
    <citation type="submission" date="2025-05" db="UniProtKB">
        <authorList>
            <consortium name="RefSeq"/>
        </authorList>
    </citation>
    <scope>IDENTIFICATION</scope>
</reference>
<dbReference type="GO" id="GO:0004843">
    <property type="term" value="F:cysteine-type deubiquitinase activity"/>
    <property type="evidence" value="ECO:0007669"/>
    <property type="project" value="UniProtKB-EC"/>
</dbReference>
<dbReference type="GO" id="GO:1990167">
    <property type="term" value="P:protein K27-linked deubiquitination"/>
    <property type="evidence" value="ECO:0007669"/>
    <property type="project" value="TreeGrafter"/>
</dbReference>
<keyword evidence="9" id="KW-1185">Reference proteome</keyword>
<dbReference type="SUPFAM" id="SSF54001">
    <property type="entry name" value="Cysteine proteinases"/>
    <property type="match status" value="1"/>
</dbReference>
<evidence type="ECO:0000313" key="12">
    <source>
        <dbReference type="RefSeq" id="XP_057394521.1"/>
    </source>
</evidence>
<dbReference type="PROSITE" id="PS50802">
    <property type="entry name" value="OTU"/>
    <property type="match status" value="1"/>
</dbReference>
<dbReference type="GeneID" id="103008565"/>
<dbReference type="GO" id="GO:0035871">
    <property type="term" value="P:protein K11-linked deubiquitination"/>
    <property type="evidence" value="ECO:0007669"/>
    <property type="project" value="TreeGrafter"/>
</dbReference>
<dbReference type="GO" id="GO:0006508">
    <property type="term" value="P:proteolysis"/>
    <property type="evidence" value="ECO:0007669"/>
    <property type="project" value="UniProtKB-KW"/>
</dbReference>
<dbReference type="STRING" id="310752.A0A384ACF0"/>
<feature type="compositionally biased region" description="Basic and acidic residues" evidence="7">
    <location>
        <begin position="74"/>
        <end position="94"/>
    </location>
</feature>
<dbReference type="CDD" id="cd22761">
    <property type="entry name" value="OTU_OTUD6"/>
    <property type="match status" value="1"/>
</dbReference>
<evidence type="ECO:0000256" key="7">
    <source>
        <dbReference type="SAM" id="MobiDB-lite"/>
    </source>
</evidence>
<dbReference type="Pfam" id="PF02338">
    <property type="entry name" value="OTU"/>
    <property type="match status" value="1"/>
</dbReference>
<keyword evidence="6" id="KW-0788">Thiol protease</keyword>
<proteinExistence type="predicted"/>
<evidence type="ECO:0000256" key="6">
    <source>
        <dbReference type="ARBA" id="ARBA00022807"/>
    </source>
</evidence>
<keyword evidence="5" id="KW-0378">Hydrolase</keyword>
<comment type="catalytic activity">
    <reaction evidence="1">
        <text>Thiol-dependent hydrolysis of ester, thioester, amide, peptide and isopeptide bonds formed by the C-terminal Gly of ubiquitin (a 76-residue protein attached to proteins as an intracellular targeting signal).</text>
        <dbReference type="EC" id="3.4.19.12"/>
    </reaction>
</comment>
<dbReference type="InParanoid" id="A0A384ACF0"/>
<dbReference type="RefSeq" id="XP_007185020.1">
    <property type="nucleotide sequence ID" value="XM_007184958.1"/>
</dbReference>